<evidence type="ECO:0000313" key="2">
    <source>
        <dbReference type="EMBL" id="OCA77497.1"/>
    </source>
</evidence>
<evidence type="ECO:0008006" key="4">
    <source>
        <dbReference type="Google" id="ProtNLM"/>
    </source>
</evidence>
<feature type="region of interest" description="Disordered" evidence="1">
    <location>
        <begin position="69"/>
        <end position="94"/>
    </location>
</feature>
<dbReference type="Proteomes" id="UP000092651">
    <property type="component" value="Unassembled WGS sequence"/>
</dbReference>
<dbReference type="OrthoDB" id="1454445at2"/>
<feature type="compositionally biased region" description="Polar residues" evidence="1">
    <location>
        <begin position="69"/>
        <end position="88"/>
    </location>
</feature>
<organism evidence="2 3">
    <name type="scientific">Chryseobacterium artocarpi</name>
    <dbReference type="NCBI Taxonomy" id="1414727"/>
    <lineage>
        <taxon>Bacteria</taxon>
        <taxon>Pseudomonadati</taxon>
        <taxon>Bacteroidota</taxon>
        <taxon>Flavobacteriia</taxon>
        <taxon>Flavobacteriales</taxon>
        <taxon>Weeksellaceae</taxon>
        <taxon>Chryseobacterium group</taxon>
        <taxon>Chryseobacterium</taxon>
    </lineage>
</organism>
<accession>A0A1B9A0X7</accession>
<sequence length="94" mass="10186">MGNDSGHPYTNAWNIGNITPAQLQEIIKTSTAFANTNYDLRFNNCVDFAIIVLNNVGVHMNPMGIDTPTSFSNSIQPGATNTNGNAPQTKRDCK</sequence>
<dbReference type="AlphaFoldDB" id="A0A1B9A0X7"/>
<name>A0A1B9A0X7_9FLAO</name>
<reference evidence="2 3" key="1">
    <citation type="submission" date="2016-07" db="EMBL/GenBank/DDBJ databases">
        <authorList>
            <person name="Jeong J.-J."/>
            <person name="Kim D.W."/>
            <person name="Sang M.K."/>
            <person name="Choi I.-G."/>
            <person name="Kim K.D."/>
        </authorList>
    </citation>
    <scope>NUCLEOTIDE SEQUENCE [LARGE SCALE GENOMIC DNA]</scope>
    <source>
        <strain evidence="2 3">UTM-3</strain>
    </source>
</reference>
<comment type="caution">
    <text evidence="2">The sequence shown here is derived from an EMBL/GenBank/DDBJ whole genome shotgun (WGS) entry which is preliminary data.</text>
</comment>
<protein>
    <recommendedName>
        <fullName evidence="4">LRAT domain-containing protein</fullName>
    </recommendedName>
</protein>
<keyword evidence="3" id="KW-1185">Reference proteome</keyword>
<evidence type="ECO:0000313" key="3">
    <source>
        <dbReference type="Proteomes" id="UP000092651"/>
    </source>
</evidence>
<dbReference type="EMBL" id="MAYH01000001">
    <property type="protein sequence ID" value="OCA77497.1"/>
    <property type="molecule type" value="Genomic_DNA"/>
</dbReference>
<gene>
    <name evidence="2" type="ORF">BBI01_03360</name>
</gene>
<evidence type="ECO:0000256" key="1">
    <source>
        <dbReference type="SAM" id="MobiDB-lite"/>
    </source>
</evidence>
<dbReference type="RefSeq" id="WP_065393247.1">
    <property type="nucleotide sequence ID" value="NZ_MAYH01000001.1"/>
</dbReference>
<proteinExistence type="predicted"/>